<dbReference type="EMBL" id="CP071801">
    <property type="protein sequence ID" value="QTD66980.1"/>
    <property type="molecule type" value="Genomic_DNA"/>
</dbReference>
<gene>
    <name evidence="1" type="ORF">J3E67_001357</name>
</gene>
<evidence type="ECO:0000313" key="2">
    <source>
        <dbReference type="Proteomes" id="UP000663932"/>
    </source>
</evidence>
<name>A0A1V3Y332_LACGS</name>
<dbReference type="AlphaFoldDB" id="A0A1V3Y332"/>
<dbReference type="RefSeq" id="WP_003648399.1">
    <property type="nucleotide sequence ID" value="NZ_CABHMU010000031.1"/>
</dbReference>
<organism evidence="1 2">
    <name type="scientific">Lactobacillus gasseri</name>
    <dbReference type="NCBI Taxonomy" id="1596"/>
    <lineage>
        <taxon>Bacteria</taxon>
        <taxon>Bacillati</taxon>
        <taxon>Bacillota</taxon>
        <taxon>Bacilli</taxon>
        <taxon>Lactobacillales</taxon>
        <taxon>Lactobacillaceae</taxon>
        <taxon>Lactobacillus</taxon>
    </lineage>
</organism>
<evidence type="ECO:0000313" key="1">
    <source>
        <dbReference type="EMBL" id="QTD66980.1"/>
    </source>
</evidence>
<sequence length="165" mass="18625">MKKEKYSAHNFIGKVFMPNQIDENKTYTAAIQEMENDPGFQKFIKDNGYENERASLVVFGPENFMFWYGVLADDKQMPGAGLNKFELPASEIAEIDTPNSNLAFFSQPLNFVIPTFLDKLSKDGITMYENLGDSEKPYVLAKLNLETKELAQILYLDASSDGNAK</sequence>
<proteinExistence type="predicted"/>
<reference evidence="1" key="1">
    <citation type="submission" date="2021-03" db="EMBL/GenBank/DDBJ databases">
        <title>Whole genome sequence of Lactobacillus gasseri HL75.</title>
        <authorList>
            <person name="Kim J.-M."/>
            <person name="Chung S.H."/>
            <person name="Kim J.-S."/>
        </authorList>
    </citation>
    <scope>NUCLEOTIDE SEQUENCE</scope>
    <source>
        <strain evidence="1">HL75</strain>
    </source>
</reference>
<dbReference type="Proteomes" id="UP000663932">
    <property type="component" value="Chromosome"/>
</dbReference>
<accession>A0A1V3Y332</accession>
<protein>
    <submittedName>
        <fullName evidence="1">Uncharacterized protein</fullName>
    </submittedName>
</protein>